<name>A0A2R6NMV0_9APHY</name>
<feature type="compositionally biased region" description="Polar residues" evidence="1">
    <location>
        <begin position="1"/>
        <end position="12"/>
    </location>
</feature>
<dbReference type="OrthoDB" id="410267at2759"/>
<accession>A0A2R6NMV0</accession>
<gene>
    <name evidence="2" type="ORF">PHLCEN_2v10453</name>
</gene>
<dbReference type="AlphaFoldDB" id="A0A2R6NMV0"/>
<comment type="caution">
    <text evidence="2">The sequence shown here is derived from an EMBL/GenBank/DDBJ whole genome shotgun (WGS) entry which is preliminary data.</text>
</comment>
<feature type="compositionally biased region" description="Polar residues" evidence="1">
    <location>
        <begin position="44"/>
        <end position="57"/>
    </location>
</feature>
<protein>
    <submittedName>
        <fullName evidence="2">Uncharacterized protein</fullName>
    </submittedName>
</protein>
<feature type="region of interest" description="Disordered" evidence="1">
    <location>
        <begin position="1"/>
        <end position="68"/>
    </location>
</feature>
<feature type="compositionally biased region" description="Basic and acidic residues" evidence="1">
    <location>
        <begin position="16"/>
        <end position="41"/>
    </location>
</feature>
<dbReference type="Proteomes" id="UP000186601">
    <property type="component" value="Unassembled WGS sequence"/>
</dbReference>
<evidence type="ECO:0000256" key="1">
    <source>
        <dbReference type="SAM" id="MobiDB-lite"/>
    </source>
</evidence>
<evidence type="ECO:0000313" key="2">
    <source>
        <dbReference type="EMBL" id="PSR73713.1"/>
    </source>
</evidence>
<sequence length="87" mass="9465">MSQKSQDTQLSMISADRTDDEKTIREEHPDHSFSEKKDIEAGKANSTLDSESVNVPSAETEAVFSDDDIPDGGLRAWSVVIGVSVIL</sequence>
<keyword evidence="3" id="KW-1185">Reference proteome</keyword>
<proteinExistence type="predicted"/>
<organism evidence="2 3">
    <name type="scientific">Hermanssonia centrifuga</name>
    <dbReference type="NCBI Taxonomy" id="98765"/>
    <lineage>
        <taxon>Eukaryota</taxon>
        <taxon>Fungi</taxon>
        <taxon>Dikarya</taxon>
        <taxon>Basidiomycota</taxon>
        <taxon>Agaricomycotina</taxon>
        <taxon>Agaricomycetes</taxon>
        <taxon>Polyporales</taxon>
        <taxon>Meruliaceae</taxon>
        <taxon>Hermanssonia</taxon>
    </lineage>
</organism>
<reference evidence="2 3" key="1">
    <citation type="submission" date="2018-02" db="EMBL/GenBank/DDBJ databases">
        <title>Genome sequence of the basidiomycete white-rot fungus Phlebia centrifuga.</title>
        <authorList>
            <person name="Granchi Z."/>
            <person name="Peng M."/>
            <person name="de Vries R.P."/>
            <person name="Hilden K."/>
            <person name="Makela M.R."/>
            <person name="Grigoriev I."/>
            <person name="Riley R."/>
        </authorList>
    </citation>
    <scope>NUCLEOTIDE SEQUENCE [LARGE SCALE GENOMIC DNA]</scope>
    <source>
        <strain evidence="2 3">FBCC195</strain>
    </source>
</reference>
<dbReference type="EMBL" id="MLYV02001068">
    <property type="protein sequence ID" value="PSR73713.1"/>
    <property type="molecule type" value="Genomic_DNA"/>
</dbReference>
<evidence type="ECO:0000313" key="3">
    <source>
        <dbReference type="Proteomes" id="UP000186601"/>
    </source>
</evidence>